<evidence type="ECO:0000313" key="1">
    <source>
        <dbReference type="EMBL" id="KFB38830.1"/>
    </source>
</evidence>
<sequence>MADCLAVIVFVRMATSLIPARAEFYLRNTKQRSTILPCVFGTTMAPSLEKNGCHFGDEISFITQCVTPQPSVDNSRRGVPLVMAYHYFRAASE</sequence>
<dbReference type="EnsemblMetazoa" id="ASIC006315-RA">
    <property type="protein sequence ID" value="ASIC006315-PA"/>
    <property type="gene ID" value="ASIC006315"/>
</dbReference>
<reference evidence="1 3" key="1">
    <citation type="journal article" date="2014" name="BMC Genomics">
        <title>Genome sequence of Anopheles sinensis provides insight into genetics basis of mosquito competence for malaria parasites.</title>
        <authorList>
            <person name="Zhou D."/>
            <person name="Zhang D."/>
            <person name="Ding G."/>
            <person name="Shi L."/>
            <person name="Hou Q."/>
            <person name="Ye Y."/>
            <person name="Xu Y."/>
            <person name="Zhou H."/>
            <person name="Xiong C."/>
            <person name="Li S."/>
            <person name="Yu J."/>
            <person name="Hong S."/>
            <person name="Yu X."/>
            <person name="Zou P."/>
            <person name="Chen C."/>
            <person name="Chang X."/>
            <person name="Wang W."/>
            <person name="Lv Y."/>
            <person name="Sun Y."/>
            <person name="Ma L."/>
            <person name="Shen B."/>
            <person name="Zhu C."/>
        </authorList>
    </citation>
    <scope>NUCLEOTIDE SEQUENCE [LARGE SCALE GENOMIC DNA]</scope>
</reference>
<protein>
    <submittedName>
        <fullName evidence="1 2">Uncharacterized protein</fullName>
    </submittedName>
</protein>
<gene>
    <name evidence="1" type="ORF">ZHAS_00006315</name>
</gene>
<dbReference type="EMBL" id="ATLV01014500">
    <property type="status" value="NOT_ANNOTATED_CDS"/>
    <property type="molecule type" value="Genomic_DNA"/>
</dbReference>
<organism evidence="1">
    <name type="scientific">Anopheles sinensis</name>
    <name type="common">Mosquito</name>
    <dbReference type="NCBI Taxonomy" id="74873"/>
    <lineage>
        <taxon>Eukaryota</taxon>
        <taxon>Metazoa</taxon>
        <taxon>Ecdysozoa</taxon>
        <taxon>Arthropoda</taxon>
        <taxon>Hexapoda</taxon>
        <taxon>Insecta</taxon>
        <taxon>Pterygota</taxon>
        <taxon>Neoptera</taxon>
        <taxon>Endopterygota</taxon>
        <taxon>Diptera</taxon>
        <taxon>Nematocera</taxon>
        <taxon>Culicoidea</taxon>
        <taxon>Culicidae</taxon>
        <taxon>Anophelinae</taxon>
        <taxon>Anopheles</taxon>
    </lineage>
</organism>
<evidence type="ECO:0000313" key="3">
    <source>
        <dbReference type="Proteomes" id="UP000030765"/>
    </source>
</evidence>
<dbReference type="AlphaFoldDB" id="A0A084VLI6"/>
<dbReference type="VEuPathDB" id="VectorBase:ASIC006315"/>
<name>A0A084VLI6_ANOSI</name>
<dbReference type="EMBL" id="KE524974">
    <property type="protein sequence ID" value="KFB38830.1"/>
    <property type="molecule type" value="Genomic_DNA"/>
</dbReference>
<keyword evidence="3" id="KW-1185">Reference proteome</keyword>
<evidence type="ECO:0000313" key="2">
    <source>
        <dbReference type="EnsemblMetazoa" id="ASIC006315-PA"/>
    </source>
</evidence>
<reference evidence="2" key="2">
    <citation type="submission" date="2020-05" db="UniProtKB">
        <authorList>
            <consortium name="EnsemblMetazoa"/>
        </authorList>
    </citation>
    <scope>IDENTIFICATION</scope>
</reference>
<dbReference type="Proteomes" id="UP000030765">
    <property type="component" value="Unassembled WGS sequence"/>
</dbReference>
<proteinExistence type="predicted"/>
<accession>A0A084VLI6</accession>